<sequence length="208" mass="24149">MVRIQVKHGDTDAQHFLYDCTSSSQIREIAEAVVPISNIQSNINRLALRLQPRLLPLYGDAKAVPLTRALSEAKSYASKDQVSYNRPLSIYMLRDHIQTIERELTVNYQLLGFSDSTQLQQFLTDTEPLPEDSTQLFWAGNELMRDKKLCDYIGKNEKTKVFVFHKVLLFHALWRDIFHHINLLMTDHNQAAVTWLASHMCLCKKWLF</sequence>
<dbReference type="AlphaFoldDB" id="A0AAP0RRQ4"/>
<organism evidence="2 3">
    <name type="scientific">Liquidambar formosana</name>
    <name type="common">Formosan gum</name>
    <dbReference type="NCBI Taxonomy" id="63359"/>
    <lineage>
        <taxon>Eukaryota</taxon>
        <taxon>Viridiplantae</taxon>
        <taxon>Streptophyta</taxon>
        <taxon>Embryophyta</taxon>
        <taxon>Tracheophyta</taxon>
        <taxon>Spermatophyta</taxon>
        <taxon>Magnoliopsida</taxon>
        <taxon>eudicotyledons</taxon>
        <taxon>Gunneridae</taxon>
        <taxon>Pentapetalae</taxon>
        <taxon>Saxifragales</taxon>
        <taxon>Altingiaceae</taxon>
        <taxon>Liquidambar</taxon>
    </lineage>
</organism>
<accession>A0AAP0RRQ4</accession>
<dbReference type="InterPro" id="IPR021298">
    <property type="entry name" value="CFAP298"/>
</dbReference>
<dbReference type="Pfam" id="PF11069">
    <property type="entry name" value="CFAP298"/>
    <property type="match status" value="1"/>
</dbReference>
<evidence type="ECO:0000256" key="1">
    <source>
        <dbReference type="ARBA" id="ARBA00009619"/>
    </source>
</evidence>
<name>A0AAP0RRQ4_LIQFO</name>
<reference evidence="2 3" key="1">
    <citation type="journal article" date="2024" name="Plant J.">
        <title>Genome sequences and population genomics reveal climatic adaptation and genomic divergence between two closely related sweetgum species.</title>
        <authorList>
            <person name="Xu W.Q."/>
            <person name="Ren C.Q."/>
            <person name="Zhang X.Y."/>
            <person name="Comes H.P."/>
            <person name="Liu X.H."/>
            <person name="Li Y.G."/>
            <person name="Kettle C.J."/>
            <person name="Jalonen R."/>
            <person name="Gaisberger H."/>
            <person name="Ma Y.Z."/>
            <person name="Qiu Y.X."/>
        </authorList>
    </citation>
    <scope>NUCLEOTIDE SEQUENCE [LARGE SCALE GENOMIC DNA]</scope>
    <source>
        <strain evidence="2">Hangzhou</strain>
    </source>
</reference>
<gene>
    <name evidence="2" type="ORF">L1049_011123</name>
</gene>
<protein>
    <submittedName>
        <fullName evidence="2">Uncharacterized protein</fullName>
    </submittedName>
</protein>
<comment type="caution">
    <text evidence="2">The sequence shown here is derived from an EMBL/GenBank/DDBJ whole genome shotgun (WGS) entry which is preliminary data.</text>
</comment>
<comment type="similarity">
    <text evidence="1">Belongs to the CFAP298 family.</text>
</comment>
<dbReference type="EMBL" id="JBBPBK010000006">
    <property type="protein sequence ID" value="KAK9282898.1"/>
    <property type="molecule type" value="Genomic_DNA"/>
</dbReference>
<evidence type="ECO:0000313" key="3">
    <source>
        <dbReference type="Proteomes" id="UP001415857"/>
    </source>
</evidence>
<dbReference type="Proteomes" id="UP001415857">
    <property type="component" value="Unassembled WGS sequence"/>
</dbReference>
<dbReference type="PANTHER" id="PTHR13238">
    <property type="entry name" value="PROTEIN C21ORF59"/>
    <property type="match status" value="1"/>
</dbReference>
<keyword evidence="3" id="KW-1185">Reference proteome</keyword>
<evidence type="ECO:0000313" key="2">
    <source>
        <dbReference type="EMBL" id="KAK9282898.1"/>
    </source>
</evidence>
<proteinExistence type="inferred from homology"/>
<dbReference type="PANTHER" id="PTHR13238:SF0">
    <property type="entry name" value="CILIA- AND FLAGELLA-ASSOCIATED PROTEIN 298"/>
    <property type="match status" value="1"/>
</dbReference>